<dbReference type="InterPro" id="IPR001584">
    <property type="entry name" value="Integrase_cat-core"/>
</dbReference>
<dbReference type="GO" id="GO:0003676">
    <property type="term" value="F:nucleic acid binding"/>
    <property type="evidence" value="ECO:0007669"/>
    <property type="project" value="InterPro"/>
</dbReference>
<dbReference type="Pfam" id="PF00385">
    <property type="entry name" value="Chromo"/>
    <property type="match status" value="1"/>
</dbReference>
<dbReference type="PANTHER" id="PTHR37984:SF15">
    <property type="entry name" value="INTEGRASE CATALYTIC DOMAIN-CONTAINING PROTEIN"/>
    <property type="match status" value="1"/>
</dbReference>
<dbReference type="SUPFAM" id="SSF57196">
    <property type="entry name" value="EGF/Laminin"/>
    <property type="match status" value="1"/>
</dbReference>
<evidence type="ECO:0000313" key="7">
    <source>
        <dbReference type="Proteomes" id="UP000324091"/>
    </source>
</evidence>
<dbReference type="GO" id="GO:0015074">
    <property type="term" value="P:DNA integration"/>
    <property type="evidence" value="ECO:0007669"/>
    <property type="project" value="InterPro"/>
</dbReference>
<comment type="caution">
    <text evidence="6">The sequence shown here is derived from an EMBL/GenBank/DDBJ whole genome shotgun (WGS) entry which is preliminary data.</text>
</comment>
<sequence length="504" mass="56042">MNPGSALASRRIVGVALRALLGRRGGDLGRVSSGPKRAEDMRGVRFCSSSHSCFNTYGSFMCSCEEGFELTSDGTSCIGVINHMGRLQESKPQPAGADQSFTEFVNACPVCNQQKQLRRAPAGLLQPLPVPHRPWTHIALDFVTGLPQSAGNTVILTIIDRFSKMADFLPLPKLPSAKETAQLVIQHVFRLHGLPESVVSDRGPQFASVFWKEFCGHLGATASLSSGFHPQTNGQTERINQDLEMALRCMATRDPATWSTFLGWVEYAHNSLISSATGMSPFQRTWAQAQANLLRAGARHEAAANRHRTPAPRYSVGQRVWLSTRDLPLRGDSRKMAPRIKPAHESPLVPDRPAPPPPLLGARHTVSRLLRSRPRGRGLQYLVDWEGYGPEERSWVPARHILDKELIRDFHTKHPDQPSRPRRVGRVRPRRPEPDLEAENEDRGLLTSLSAFCPISTLLVPDDSVLLAPRWSVFVQVNSPHAKRNGKEKPRGWKTKLQPCRYPS</sequence>
<dbReference type="SUPFAM" id="SSF54160">
    <property type="entry name" value="Chromo domain-like"/>
    <property type="match status" value="1"/>
</dbReference>
<dbReference type="Pfam" id="PF07645">
    <property type="entry name" value="EGF_CA"/>
    <property type="match status" value="1"/>
</dbReference>
<feature type="compositionally biased region" description="Basic residues" evidence="3">
    <location>
        <begin position="420"/>
        <end position="429"/>
    </location>
</feature>
<name>A0A5C6NYL0_9TELE</name>
<dbReference type="InterPro" id="IPR050951">
    <property type="entry name" value="Retrovirus_Pol_polyprotein"/>
</dbReference>
<feature type="region of interest" description="Disordered" evidence="3">
    <location>
        <begin position="480"/>
        <end position="504"/>
    </location>
</feature>
<feature type="region of interest" description="Disordered" evidence="3">
    <location>
        <begin position="410"/>
        <end position="441"/>
    </location>
</feature>
<dbReference type="InterPro" id="IPR000953">
    <property type="entry name" value="Chromo/chromo_shadow_dom"/>
</dbReference>
<dbReference type="EMBL" id="RHFK02000008">
    <property type="protein sequence ID" value="TWW72584.1"/>
    <property type="molecule type" value="Genomic_DNA"/>
</dbReference>
<dbReference type="Gene3D" id="2.10.25.10">
    <property type="entry name" value="Laminin"/>
    <property type="match status" value="1"/>
</dbReference>
<keyword evidence="7" id="KW-1185">Reference proteome</keyword>
<accession>A0A5C6NYL0</accession>
<evidence type="ECO:0000259" key="4">
    <source>
        <dbReference type="PROSITE" id="PS50013"/>
    </source>
</evidence>
<evidence type="ECO:0000256" key="1">
    <source>
        <dbReference type="ARBA" id="ARBA00004123"/>
    </source>
</evidence>
<keyword evidence="2" id="KW-1015">Disulfide bond</keyword>
<feature type="domain" description="Chromo" evidence="4">
    <location>
        <begin position="364"/>
        <end position="422"/>
    </location>
</feature>
<dbReference type="GO" id="GO:0005634">
    <property type="term" value="C:nucleus"/>
    <property type="evidence" value="ECO:0007669"/>
    <property type="project" value="UniProtKB-SubCell"/>
</dbReference>
<dbReference type="CDD" id="cd00054">
    <property type="entry name" value="EGF_CA"/>
    <property type="match status" value="1"/>
</dbReference>
<feature type="compositionally biased region" description="Pro residues" evidence="3">
    <location>
        <begin position="350"/>
        <end position="359"/>
    </location>
</feature>
<evidence type="ECO:0008006" key="8">
    <source>
        <dbReference type="Google" id="ProtNLM"/>
    </source>
</evidence>
<dbReference type="InterPro" id="IPR036397">
    <property type="entry name" value="RNaseH_sf"/>
</dbReference>
<feature type="domain" description="Integrase catalytic" evidence="5">
    <location>
        <begin position="130"/>
        <end position="289"/>
    </location>
</feature>
<dbReference type="InterPro" id="IPR016197">
    <property type="entry name" value="Chromo-like_dom_sf"/>
</dbReference>
<evidence type="ECO:0000256" key="3">
    <source>
        <dbReference type="SAM" id="MobiDB-lite"/>
    </source>
</evidence>
<dbReference type="InterPro" id="IPR049883">
    <property type="entry name" value="NOTCH1_EGF-like"/>
</dbReference>
<evidence type="ECO:0000256" key="2">
    <source>
        <dbReference type="ARBA" id="ARBA00023157"/>
    </source>
</evidence>
<dbReference type="SMART" id="SM00298">
    <property type="entry name" value="CHROMO"/>
    <property type="match status" value="1"/>
</dbReference>
<comment type="subcellular location">
    <subcellularLocation>
        <location evidence="1">Nucleus</location>
    </subcellularLocation>
</comment>
<feature type="compositionally biased region" description="Basic and acidic residues" evidence="3">
    <location>
        <begin position="410"/>
        <end position="419"/>
    </location>
</feature>
<dbReference type="PROSITE" id="PS50994">
    <property type="entry name" value="INTEGRASE"/>
    <property type="match status" value="1"/>
</dbReference>
<dbReference type="FunFam" id="3.30.420.10:FF:000032">
    <property type="entry name" value="Retrovirus-related Pol polyprotein from transposon 297-like Protein"/>
    <property type="match status" value="1"/>
</dbReference>
<dbReference type="Pfam" id="PF00665">
    <property type="entry name" value="rve"/>
    <property type="match status" value="1"/>
</dbReference>
<dbReference type="Gene3D" id="2.40.50.40">
    <property type="match status" value="1"/>
</dbReference>
<dbReference type="InterPro" id="IPR023780">
    <property type="entry name" value="Chromo_domain"/>
</dbReference>
<dbReference type="Proteomes" id="UP000324091">
    <property type="component" value="Chromosome 16"/>
</dbReference>
<dbReference type="SUPFAM" id="SSF53098">
    <property type="entry name" value="Ribonuclease H-like"/>
    <property type="match status" value="1"/>
</dbReference>
<evidence type="ECO:0000313" key="6">
    <source>
        <dbReference type="EMBL" id="TWW72584.1"/>
    </source>
</evidence>
<proteinExistence type="predicted"/>
<dbReference type="PANTHER" id="PTHR37984">
    <property type="entry name" value="PROTEIN CBG26694"/>
    <property type="match status" value="1"/>
</dbReference>
<dbReference type="CDD" id="cd00024">
    <property type="entry name" value="CD_CSD"/>
    <property type="match status" value="1"/>
</dbReference>
<evidence type="ECO:0000259" key="5">
    <source>
        <dbReference type="PROSITE" id="PS50994"/>
    </source>
</evidence>
<reference evidence="6 7" key="1">
    <citation type="submission" date="2019-04" db="EMBL/GenBank/DDBJ databases">
        <title>Chromosome genome assembly for Takifugu flavidus.</title>
        <authorList>
            <person name="Xiao S."/>
        </authorList>
    </citation>
    <scope>NUCLEOTIDE SEQUENCE [LARGE SCALE GENOMIC DNA]</scope>
    <source>
        <strain evidence="6">HTHZ2018</strain>
        <tissue evidence="6">Muscle</tissue>
    </source>
</reference>
<organism evidence="6 7">
    <name type="scientific">Takifugu flavidus</name>
    <name type="common">sansaifugu</name>
    <dbReference type="NCBI Taxonomy" id="433684"/>
    <lineage>
        <taxon>Eukaryota</taxon>
        <taxon>Metazoa</taxon>
        <taxon>Chordata</taxon>
        <taxon>Craniata</taxon>
        <taxon>Vertebrata</taxon>
        <taxon>Euteleostomi</taxon>
        <taxon>Actinopterygii</taxon>
        <taxon>Neopterygii</taxon>
        <taxon>Teleostei</taxon>
        <taxon>Neoteleostei</taxon>
        <taxon>Acanthomorphata</taxon>
        <taxon>Eupercaria</taxon>
        <taxon>Tetraodontiformes</taxon>
        <taxon>Tetradontoidea</taxon>
        <taxon>Tetraodontidae</taxon>
        <taxon>Takifugu</taxon>
    </lineage>
</organism>
<protein>
    <recommendedName>
        <fullName evidence="8">Integrase catalytic domain-containing protein</fullName>
    </recommendedName>
</protein>
<dbReference type="PROSITE" id="PS50013">
    <property type="entry name" value="CHROMO_2"/>
    <property type="match status" value="1"/>
</dbReference>
<dbReference type="Gene3D" id="3.30.420.10">
    <property type="entry name" value="Ribonuclease H-like superfamily/Ribonuclease H"/>
    <property type="match status" value="1"/>
</dbReference>
<feature type="region of interest" description="Disordered" evidence="3">
    <location>
        <begin position="332"/>
        <end position="361"/>
    </location>
</feature>
<dbReference type="InterPro" id="IPR012337">
    <property type="entry name" value="RNaseH-like_sf"/>
</dbReference>
<dbReference type="AlphaFoldDB" id="A0A5C6NYL0"/>
<gene>
    <name evidence="6" type="ORF">D4764_16G0010810</name>
</gene>